<gene>
    <name evidence="1" type="ORF">K8V82_09985</name>
</gene>
<dbReference type="Gene3D" id="3.40.190.80">
    <property type="match status" value="1"/>
</dbReference>
<feature type="non-terminal residue" evidence="1">
    <location>
        <position position="1"/>
    </location>
</feature>
<protein>
    <recommendedName>
        <fullName evidence="3">Inositol monophosphatase</fullName>
    </recommendedName>
</protein>
<dbReference type="Proteomes" id="UP000769156">
    <property type="component" value="Unassembled WGS sequence"/>
</dbReference>
<dbReference type="SUPFAM" id="SSF56655">
    <property type="entry name" value="Carbohydrate phosphatase"/>
    <property type="match status" value="1"/>
</dbReference>
<dbReference type="AlphaFoldDB" id="A0A921I2H2"/>
<reference evidence="1" key="1">
    <citation type="journal article" date="2021" name="PeerJ">
        <title>Extensive microbial diversity within the chicken gut microbiome revealed by metagenomics and culture.</title>
        <authorList>
            <person name="Gilroy R."/>
            <person name="Ravi A."/>
            <person name="Getino M."/>
            <person name="Pursley I."/>
            <person name="Horton D.L."/>
            <person name="Alikhan N.F."/>
            <person name="Baker D."/>
            <person name="Gharbi K."/>
            <person name="Hall N."/>
            <person name="Watson M."/>
            <person name="Adriaenssens E.M."/>
            <person name="Foster-Nyarko E."/>
            <person name="Jarju S."/>
            <person name="Secka A."/>
            <person name="Antonio M."/>
            <person name="Oren A."/>
            <person name="Chaudhuri R.R."/>
            <person name="La Ragione R."/>
            <person name="Hildebrand F."/>
            <person name="Pallen M.J."/>
        </authorList>
    </citation>
    <scope>NUCLEOTIDE SEQUENCE</scope>
    <source>
        <strain evidence="1">ChiSjej5B23-16112</strain>
    </source>
</reference>
<evidence type="ECO:0008006" key="3">
    <source>
        <dbReference type="Google" id="ProtNLM"/>
    </source>
</evidence>
<name>A0A921I2H2_9FIRM</name>
<comment type="caution">
    <text evidence="1">The sequence shown here is derived from an EMBL/GenBank/DDBJ whole genome shotgun (WGS) entry which is preliminary data.</text>
</comment>
<dbReference type="EMBL" id="DYVY01000165">
    <property type="protein sequence ID" value="HJF95098.1"/>
    <property type="molecule type" value="Genomic_DNA"/>
</dbReference>
<reference evidence="1" key="2">
    <citation type="submission" date="2021-09" db="EMBL/GenBank/DDBJ databases">
        <authorList>
            <person name="Gilroy R."/>
        </authorList>
    </citation>
    <scope>NUCLEOTIDE SEQUENCE</scope>
    <source>
        <strain evidence="1">ChiSjej5B23-16112</strain>
    </source>
</reference>
<accession>A0A921I2H2</accession>
<sequence>LDGFFEERLKLWDYGAAGLILREAGGWIQADERQVAAGTPGIREELLGIVWDEMDRELYSGKRERM</sequence>
<evidence type="ECO:0000313" key="2">
    <source>
        <dbReference type="Proteomes" id="UP000769156"/>
    </source>
</evidence>
<organism evidence="1 2">
    <name type="scientific">Lachnoclostridium phocaeense</name>
    <dbReference type="NCBI Taxonomy" id="1871021"/>
    <lineage>
        <taxon>Bacteria</taxon>
        <taxon>Bacillati</taxon>
        <taxon>Bacillota</taxon>
        <taxon>Clostridia</taxon>
        <taxon>Lachnospirales</taxon>
        <taxon>Lachnospiraceae</taxon>
    </lineage>
</organism>
<proteinExistence type="predicted"/>
<evidence type="ECO:0000313" key="1">
    <source>
        <dbReference type="EMBL" id="HJF95098.1"/>
    </source>
</evidence>